<reference evidence="1" key="1">
    <citation type="submission" date="2024-09" db="EMBL/GenBank/DDBJ databases">
        <title>Draft Genome Sequences of Neofusicoccum parvum.</title>
        <authorList>
            <person name="Ashida A."/>
            <person name="Camagna M."/>
            <person name="Tanaka A."/>
            <person name="Takemoto D."/>
        </authorList>
    </citation>
    <scope>NUCLEOTIDE SEQUENCE</scope>
    <source>
        <strain evidence="1">PPO83</strain>
    </source>
</reference>
<accession>A0ACB5RZE2</accession>
<dbReference type="Proteomes" id="UP001165186">
    <property type="component" value="Unassembled WGS sequence"/>
</dbReference>
<protein>
    <submittedName>
        <fullName evidence="1">Spherulation-specific family 4</fullName>
    </submittedName>
</protein>
<evidence type="ECO:0000313" key="1">
    <source>
        <dbReference type="EMBL" id="GME25884.1"/>
    </source>
</evidence>
<comment type="caution">
    <text evidence="1">The sequence shown here is derived from an EMBL/GenBank/DDBJ whole genome shotgun (WGS) entry which is preliminary data.</text>
</comment>
<proteinExistence type="predicted"/>
<dbReference type="EMBL" id="BSXG01000023">
    <property type="protein sequence ID" value="GME25884.1"/>
    <property type="molecule type" value="Genomic_DNA"/>
</dbReference>
<gene>
    <name evidence="1" type="primary">g2757</name>
    <name evidence="1" type="ORF">NpPPO83_00002757</name>
</gene>
<sequence>MFSRALFLLALSSQLLSRTVEAVGANALVPAYIYPLSATTWQPLYDQIAAHPNIKFNVIINPGSGPGADALPGADYEREVKKLKTYTNTRLVGYVAVNYTNKDISLVQGEIAKYAGYFLHPHLLQSRPSFPALPPCRSYRMQILINPLYFSWKSASSDTVSVDGIFFDEAPSDNVPAHISYLKSATAYARSFANTGFPAAPYVVTNPGISPANRTYLLPPNQPDLSLVYEEWYSNWTTNTGAKRQQIWDLDVDDSMLAVMLHDVPTALTCTQINDLVDDLKDNVGVQTLWLTEDHDYQVWPAAALWEKYSKSFEDGGSAC</sequence>
<keyword evidence="2" id="KW-1185">Reference proteome</keyword>
<name>A0ACB5RZE2_9PEZI</name>
<organism evidence="1 2">
    <name type="scientific">Neofusicoccum parvum</name>
    <dbReference type="NCBI Taxonomy" id="310453"/>
    <lineage>
        <taxon>Eukaryota</taxon>
        <taxon>Fungi</taxon>
        <taxon>Dikarya</taxon>
        <taxon>Ascomycota</taxon>
        <taxon>Pezizomycotina</taxon>
        <taxon>Dothideomycetes</taxon>
        <taxon>Dothideomycetes incertae sedis</taxon>
        <taxon>Botryosphaeriales</taxon>
        <taxon>Botryosphaeriaceae</taxon>
        <taxon>Neofusicoccum</taxon>
    </lineage>
</organism>
<evidence type="ECO:0000313" key="2">
    <source>
        <dbReference type="Proteomes" id="UP001165186"/>
    </source>
</evidence>